<dbReference type="PANTHER" id="PTHR43221">
    <property type="entry name" value="PROTEASE HTPX"/>
    <property type="match status" value="1"/>
</dbReference>
<keyword evidence="12 13" id="KW-0472">Membrane</keyword>
<dbReference type="HAMAP" id="MF_00188">
    <property type="entry name" value="Pept_M48_protease_HtpX"/>
    <property type="match status" value="1"/>
</dbReference>
<evidence type="ECO:0000256" key="7">
    <source>
        <dbReference type="ARBA" id="ARBA00022723"/>
    </source>
</evidence>
<dbReference type="HOGENOM" id="CLU_042266_3_0_5"/>
<accession>D5RLH0</accession>
<keyword evidence="7" id="KW-0479">Metal-binding</keyword>
<dbReference type="InterPro" id="IPR050083">
    <property type="entry name" value="HtpX_protease"/>
</dbReference>
<evidence type="ECO:0000256" key="8">
    <source>
        <dbReference type="ARBA" id="ARBA00022801"/>
    </source>
</evidence>
<feature type="transmembrane region" description="Helical" evidence="13">
    <location>
        <begin position="178"/>
        <end position="198"/>
    </location>
</feature>
<dbReference type="GO" id="GO:0004222">
    <property type="term" value="F:metalloendopeptidase activity"/>
    <property type="evidence" value="ECO:0007669"/>
    <property type="project" value="InterPro"/>
</dbReference>
<dbReference type="EMBL" id="ADVL01000314">
    <property type="protein sequence ID" value="EFH11843.1"/>
    <property type="molecule type" value="Genomic_DNA"/>
</dbReference>
<reference evidence="15 16" key="1">
    <citation type="submission" date="2010-04" db="EMBL/GenBank/DDBJ databases">
        <authorList>
            <person name="Qin X."/>
            <person name="Bachman B."/>
            <person name="Battles P."/>
            <person name="Bell A."/>
            <person name="Bess C."/>
            <person name="Bickham C."/>
            <person name="Chaboub L."/>
            <person name="Chen D."/>
            <person name="Coyle M."/>
            <person name="Deiros D.R."/>
            <person name="Dinh H."/>
            <person name="Forbes L."/>
            <person name="Fowler G."/>
            <person name="Francisco L."/>
            <person name="Fu Q."/>
            <person name="Gubbala S."/>
            <person name="Hale W."/>
            <person name="Han Y."/>
            <person name="Hemphill L."/>
            <person name="Highlander S.K."/>
            <person name="Hirani K."/>
            <person name="Hogues M."/>
            <person name="Jackson L."/>
            <person name="Jakkamsetti A."/>
            <person name="Javaid M."/>
            <person name="Jiang H."/>
            <person name="Korchina V."/>
            <person name="Kovar C."/>
            <person name="Lara F."/>
            <person name="Lee S."/>
            <person name="Mata R."/>
            <person name="Mathew T."/>
            <person name="Moen C."/>
            <person name="Morales K."/>
            <person name="Munidasa M."/>
            <person name="Nazareth L."/>
            <person name="Ngo R."/>
            <person name="Nguyen L."/>
            <person name="Okwuonu G."/>
            <person name="Ongeri F."/>
            <person name="Patil S."/>
            <person name="Petrosino J."/>
            <person name="Pham C."/>
            <person name="Pham P."/>
            <person name="Pu L.-L."/>
            <person name="Puazo M."/>
            <person name="Raj R."/>
            <person name="Reid J."/>
            <person name="Rouhana J."/>
            <person name="Saada N."/>
            <person name="Shang Y."/>
            <person name="Simmons D."/>
            <person name="Thornton R."/>
            <person name="Warren J."/>
            <person name="Weissenberger G."/>
            <person name="Zhang J."/>
            <person name="Zhang L."/>
            <person name="Zhou C."/>
            <person name="Zhu D."/>
            <person name="Muzny D."/>
            <person name="Worley K."/>
            <person name="Gibbs R."/>
        </authorList>
    </citation>
    <scope>NUCLEOTIDE SEQUENCE [LARGE SCALE GENOMIC DNA]</scope>
    <source>
        <strain evidence="15 16">ATCC 49957</strain>
    </source>
</reference>
<dbReference type="OrthoDB" id="15218at2"/>
<dbReference type="GO" id="GO:0005886">
    <property type="term" value="C:plasma membrane"/>
    <property type="evidence" value="ECO:0007669"/>
    <property type="project" value="UniProtKB-SubCell"/>
</dbReference>
<keyword evidence="8 15" id="KW-0378">Hydrolase</keyword>
<comment type="caution">
    <text evidence="15">The sequence shown here is derived from an EMBL/GenBank/DDBJ whole genome shotgun (WGS) entry which is preliminary data.</text>
</comment>
<keyword evidence="5" id="KW-0645">Protease</keyword>
<feature type="transmembrane region" description="Helical" evidence="13">
    <location>
        <begin position="7"/>
        <end position="25"/>
    </location>
</feature>
<dbReference type="CDD" id="cd07336">
    <property type="entry name" value="M48B_HtpX_like"/>
    <property type="match status" value="1"/>
</dbReference>
<name>D5RLH0_9PROT</name>
<evidence type="ECO:0000256" key="6">
    <source>
        <dbReference type="ARBA" id="ARBA00022692"/>
    </source>
</evidence>
<keyword evidence="10 13" id="KW-1133">Transmembrane helix</keyword>
<feature type="domain" description="Peptidase M48" evidence="14">
    <location>
        <begin position="65"/>
        <end position="278"/>
    </location>
</feature>
<keyword evidence="6 13" id="KW-0812">Transmembrane</keyword>
<protein>
    <submittedName>
        <fullName evidence="15">Putative bacteriochlorophyll 4-vinyl reductase</fullName>
        <ecNumber evidence="15">3.4.24.-</ecNumber>
    </submittedName>
</protein>
<dbReference type="EC" id="3.4.24.-" evidence="15"/>
<dbReference type="InterPro" id="IPR001915">
    <property type="entry name" value="Peptidase_M48"/>
</dbReference>
<dbReference type="NCBIfam" id="NF002363">
    <property type="entry name" value="PRK01345.1"/>
    <property type="match status" value="1"/>
</dbReference>
<keyword evidence="4" id="KW-1003">Cell membrane</keyword>
<organism evidence="15 16">
    <name type="scientific">Pseudoroseomonas cervicalis ATCC 49957</name>
    <dbReference type="NCBI Taxonomy" id="525371"/>
    <lineage>
        <taxon>Bacteria</taxon>
        <taxon>Pseudomonadati</taxon>
        <taxon>Pseudomonadota</taxon>
        <taxon>Alphaproteobacteria</taxon>
        <taxon>Acetobacterales</taxon>
        <taxon>Roseomonadaceae</taxon>
        <taxon>Roseomonas</taxon>
    </lineage>
</organism>
<evidence type="ECO:0000259" key="14">
    <source>
        <dbReference type="Pfam" id="PF01435"/>
    </source>
</evidence>
<feature type="non-terminal residue" evidence="15">
    <location>
        <position position="295"/>
    </location>
</feature>
<dbReference type="Gene3D" id="3.30.2010.10">
    <property type="entry name" value="Metalloproteases ('zincins'), catalytic domain"/>
    <property type="match status" value="1"/>
</dbReference>
<sequence length="295" mass="31429">MNGYLRTALLLAAMTGLFVVVGGAIGGRGGMMIAFGIACATNLFAWWNSDRMVLRMHNAQPVGPQDAPALYEMTARLAQRAGLPMPALYIIHEDQPNAFATGRGPENAAVAVNTGLLNRMPPEEVEGVIAHELAHIRNRDTLIMTVTACLAGAIGMLAQFGFLFGGMRGRDERGMNPIATILIMLLAPLAAAVVQMAISRSREYEADRAGAEISGNPMGLANALTRLEQGRLSHINQAAEANPATAHMFIINPLAGLRADNLFSTHPATQNRVAALMELAQRMGPAPRRPFAGGR</sequence>
<dbReference type="Pfam" id="PF01435">
    <property type="entry name" value="Peptidase_M48"/>
    <property type="match status" value="1"/>
</dbReference>
<feature type="transmembrane region" description="Helical" evidence="13">
    <location>
        <begin position="142"/>
        <end position="166"/>
    </location>
</feature>
<proteinExistence type="inferred from homology"/>
<dbReference type="NCBIfam" id="NF002826">
    <property type="entry name" value="PRK03001.1"/>
    <property type="match status" value="1"/>
</dbReference>
<evidence type="ECO:0000256" key="10">
    <source>
        <dbReference type="ARBA" id="ARBA00022989"/>
    </source>
</evidence>
<evidence type="ECO:0000256" key="12">
    <source>
        <dbReference type="ARBA" id="ARBA00023136"/>
    </source>
</evidence>
<dbReference type="Proteomes" id="UP000005324">
    <property type="component" value="Unassembled WGS sequence"/>
</dbReference>
<dbReference type="PANTHER" id="PTHR43221:SF1">
    <property type="entry name" value="PROTEASE HTPX"/>
    <property type="match status" value="1"/>
</dbReference>
<evidence type="ECO:0000256" key="4">
    <source>
        <dbReference type="ARBA" id="ARBA00022475"/>
    </source>
</evidence>
<dbReference type="RefSeq" id="WP_007004348.1">
    <property type="nucleotide sequence ID" value="NZ_GG770779.1"/>
</dbReference>
<evidence type="ECO:0000256" key="9">
    <source>
        <dbReference type="ARBA" id="ARBA00022833"/>
    </source>
</evidence>
<dbReference type="GO" id="GO:0046872">
    <property type="term" value="F:metal ion binding"/>
    <property type="evidence" value="ECO:0007669"/>
    <property type="project" value="UniProtKB-KW"/>
</dbReference>
<evidence type="ECO:0000256" key="3">
    <source>
        <dbReference type="ARBA" id="ARBA00009779"/>
    </source>
</evidence>
<evidence type="ECO:0000256" key="1">
    <source>
        <dbReference type="ARBA" id="ARBA00001947"/>
    </source>
</evidence>
<keyword evidence="16" id="KW-1185">Reference proteome</keyword>
<keyword evidence="11" id="KW-0482">Metalloprotease</keyword>
<comment type="cofactor">
    <cofactor evidence="1">
        <name>Zn(2+)</name>
        <dbReference type="ChEBI" id="CHEBI:29105"/>
    </cofactor>
</comment>
<gene>
    <name evidence="15" type="primary">htpX</name>
    <name evidence="15" type="ORF">HMPREF0731_1931</name>
</gene>
<evidence type="ECO:0000256" key="5">
    <source>
        <dbReference type="ARBA" id="ARBA00022670"/>
    </source>
</evidence>
<evidence type="ECO:0000256" key="13">
    <source>
        <dbReference type="SAM" id="Phobius"/>
    </source>
</evidence>
<keyword evidence="9" id="KW-0862">Zinc</keyword>
<dbReference type="GO" id="GO:0006508">
    <property type="term" value="P:proteolysis"/>
    <property type="evidence" value="ECO:0007669"/>
    <property type="project" value="UniProtKB-KW"/>
</dbReference>
<evidence type="ECO:0000256" key="11">
    <source>
        <dbReference type="ARBA" id="ARBA00023049"/>
    </source>
</evidence>
<evidence type="ECO:0000256" key="2">
    <source>
        <dbReference type="ARBA" id="ARBA00004651"/>
    </source>
</evidence>
<feature type="transmembrane region" description="Helical" evidence="13">
    <location>
        <begin position="31"/>
        <end position="47"/>
    </location>
</feature>
<dbReference type="AlphaFoldDB" id="D5RLH0"/>
<comment type="subcellular location">
    <subcellularLocation>
        <location evidence="2">Cell membrane</location>
        <topology evidence="2">Multi-pass membrane protein</topology>
    </subcellularLocation>
</comment>
<evidence type="ECO:0000313" key="16">
    <source>
        <dbReference type="Proteomes" id="UP000005324"/>
    </source>
</evidence>
<dbReference type="InterPro" id="IPR022919">
    <property type="entry name" value="Pept_M48_protease_HtpX"/>
</dbReference>
<evidence type="ECO:0000313" key="15">
    <source>
        <dbReference type="EMBL" id="EFH11843.1"/>
    </source>
</evidence>
<comment type="similarity">
    <text evidence="3">Belongs to the peptidase M48B family.</text>
</comment>